<dbReference type="Proteomes" id="UP000503840">
    <property type="component" value="Unassembled WGS sequence"/>
</dbReference>
<proteinExistence type="predicted"/>
<sequence>MSPLPEKKKMAHDEQGTLFRTTAFPLAFTTVRCGAFNRIVYKAPDLSFRRKKFSLVFTISQTPHSITQAFLSAYTDKPMRNMIGSHTVLRNGVLPRN</sequence>
<dbReference type="AlphaFoldDB" id="A0A7J0BNW0"/>
<comment type="caution">
    <text evidence="1">The sequence shown here is derived from an EMBL/GenBank/DDBJ whole genome shotgun (WGS) entry which is preliminary data.</text>
</comment>
<dbReference type="EMBL" id="BLVO01000016">
    <property type="protein sequence ID" value="GFM35298.1"/>
    <property type="molecule type" value="Genomic_DNA"/>
</dbReference>
<keyword evidence="2" id="KW-1185">Reference proteome</keyword>
<reference evidence="1 2" key="1">
    <citation type="submission" date="2020-05" db="EMBL/GenBank/DDBJ databases">
        <title>Draft genome sequence of Desulfovibrio sp. strain HN2T.</title>
        <authorList>
            <person name="Ueno A."/>
            <person name="Tamazawa S."/>
            <person name="Tamamura S."/>
            <person name="Murakami T."/>
            <person name="Kiyama T."/>
            <person name="Inomata H."/>
            <person name="Amano Y."/>
            <person name="Miyakawa K."/>
            <person name="Tamaki H."/>
            <person name="Naganuma T."/>
            <person name="Kaneko K."/>
        </authorList>
    </citation>
    <scope>NUCLEOTIDE SEQUENCE [LARGE SCALE GENOMIC DNA]</scope>
    <source>
        <strain evidence="1 2">HN2</strain>
    </source>
</reference>
<name>A0A7J0BNW0_9BACT</name>
<gene>
    <name evidence="1" type="ORF">DSM101010T_36630</name>
</gene>
<organism evidence="1 2">
    <name type="scientific">Desulfovibrio subterraneus</name>
    <dbReference type="NCBI Taxonomy" id="2718620"/>
    <lineage>
        <taxon>Bacteria</taxon>
        <taxon>Pseudomonadati</taxon>
        <taxon>Thermodesulfobacteriota</taxon>
        <taxon>Desulfovibrionia</taxon>
        <taxon>Desulfovibrionales</taxon>
        <taxon>Desulfovibrionaceae</taxon>
        <taxon>Desulfovibrio</taxon>
    </lineage>
</organism>
<evidence type="ECO:0000313" key="2">
    <source>
        <dbReference type="Proteomes" id="UP000503840"/>
    </source>
</evidence>
<evidence type="ECO:0000313" key="1">
    <source>
        <dbReference type="EMBL" id="GFM35298.1"/>
    </source>
</evidence>
<protein>
    <submittedName>
        <fullName evidence="1">Uncharacterized protein</fullName>
    </submittedName>
</protein>
<accession>A0A7J0BNW0</accession>